<evidence type="ECO:0000313" key="3">
    <source>
        <dbReference type="Proteomes" id="UP000295197"/>
    </source>
</evidence>
<dbReference type="AlphaFoldDB" id="A0A4R3VSL5"/>
<dbReference type="EMBL" id="SMBZ01000046">
    <property type="protein sequence ID" value="TCV08243.1"/>
    <property type="molecule type" value="Genomic_DNA"/>
</dbReference>
<dbReference type="SUPFAM" id="SSF49464">
    <property type="entry name" value="Carboxypeptidase regulatory domain-like"/>
    <property type="match status" value="1"/>
</dbReference>
<comment type="caution">
    <text evidence="2">The sequence shown here is derived from an EMBL/GenBank/DDBJ whole genome shotgun (WGS) entry which is preliminary data.</text>
</comment>
<sequence>MIRYSIIAFFMAVVGMSHAQNIQGFVYDLVSSQPIQNVEIKNIRTKEVTNSDRNGAFKIEGQVNDYLAVQIFGYEADTIFYYDDAIRRIYLNKDESILTIDEVLVKRLTDNVLAKELEKARNAGKIVEIPRNQGGIKISPSRLFSRESKNARRSMDILYEEYQARKIDRRFTKHLIASLLPLNEADIALFRERFRPSVEFIENTTEEDLRAYIIESYTVFKNEKK</sequence>
<proteinExistence type="predicted"/>
<keyword evidence="1" id="KW-0732">Signal</keyword>
<name>A0A4R3VSL5_9SPHI</name>
<feature type="chain" id="PRO_5020543138" description="Carboxypeptidase-like protein" evidence="1">
    <location>
        <begin position="20"/>
        <end position="225"/>
    </location>
</feature>
<dbReference type="RefSeq" id="WP_132778657.1">
    <property type="nucleotide sequence ID" value="NZ_SMBZ01000046.1"/>
</dbReference>
<accession>A0A4R3VSL5</accession>
<evidence type="ECO:0000313" key="2">
    <source>
        <dbReference type="EMBL" id="TCV08243.1"/>
    </source>
</evidence>
<organism evidence="2 3">
    <name type="scientific">Sphingobacterium alimentarium</name>
    <dbReference type="NCBI Taxonomy" id="797292"/>
    <lineage>
        <taxon>Bacteria</taxon>
        <taxon>Pseudomonadati</taxon>
        <taxon>Bacteroidota</taxon>
        <taxon>Sphingobacteriia</taxon>
        <taxon>Sphingobacteriales</taxon>
        <taxon>Sphingobacteriaceae</taxon>
        <taxon>Sphingobacterium</taxon>
    </lineage>
</organism>
<dbReference type="OrthoDB" id="1118857at2"/>
<dbReference type="InterPro" id="IPR008969">
    <property type="entry name" value="CarboxyPept-like_regulatory"/>
</dbReference>
<protein>
    <recommendedName>
        <fullName evidence="4">Carboxypeptidase-like protein</fullName>
    </recommendedName>
</protein>
<evidence type="ECO:0000256" key="1">
    <source>
        <dbReference type="SAM" id="SignalP"/>
    </source>
</evidence>
<keyword evidence="3" id="KW-1185">Reference proteome</keyword>
<reference evidence="2 3" key="1">
    <citation type="submission" date="2019-03" db="EMBL/GenBank/DDBJ databases">
        <title>Genomic Encyclopedia of Type Strains, Phase IV (KMG-IV): sequencing the most valuable type-strain genomes for metagenomic binning, comparative biology and taxonomic classification.</title>
        <authorList>
            <person name="Goeker M."/>
        </authorList>
    </citation>
    <scope>NUCLEOTIDE SEQUENCE [LARGE SCALE GENOMIC DNA]</scope>
    <source>
        <strain evidence="2 3">DSM 22362</strain>
    </source>
</reference>
<feature type="signal peptide" evidence="1">
    <location>
        <begin position="1"/>
        <end position="19"/>
    </location>
</feature>
<gene>
    <name evidence="2" type="ORF">EDC17_10465</name>
</gene>
<evidence type="ECO:0008006" key="4">
    <source>
        <dbReference type="Google" id="ProtNLM"/>
    </source>
</evidence>
<dbReference type="Proteomes" id="UP000295197">
    <property type="component" value="Unassembled WGS sequence"/>
</dbReference>